<dbReference type="EMBL" id="JACCBJ010000001">
    <property type="protein sequence ID" value="NYD74077.1"/>
    <property type="molecule type" value="Genomic_DNA"/>
</dbReference>
<reference evidence="2 3" key="1">
    <citation type="submission" date="2020-07" db="EMBL/GenBank/DDBJ databases">
        <title>Sequencing the genomes of 1000 actinobacteria strains.</title>
        <authorList>
            <person name="Klenk H.-P."/>
        </authorList>
    </citation>
    <scope>NUCLEOTIDE SEQUENCE [LARGE SCALE GENOMIC DNA]</scope>
    <source>
        <strain evidence="2 3">DSM 23871</strain>
    </source>
</reference>
<protein>
    <recommendedName>
        <fullName evidence="4">FtsX-like permease family protein</fullName>
    </recommendedName>
</protein>
<keyword evidence="1" id="KW-0812">Transmembrane</keyword>
<keyword evidence="3" id="KW-1185">Reference proteome</keyword>
<feature type="transmembrane region" description="Helical" evidence="1">
    <location>
        <begin position="298"/>
        <end position="319"/>
    </location>
</feature>
<organism evidence="2 3">
    <name type="scientific">Leifsonia soli</name>
    <dbReference type="NCBI Taxonomy" id="582665"/>
    <lineage>
        <taxon>Bacteria</taxon>
        <taxon>Bacillati</taxon>
        <taxon>Actinomycetota</taxon>
        <taxon>Actinomycetes</taxon>
        <taxon>Micrococcales</taxon>
        <taxon>Microbacteriaceae</taxon>
        <taxon>Leifsonia</taxon>
    </lineage>
</organism>
<feature type="transmembrane region" description="Helical" evidence="1">
    <location>
        <begin position="253"/>
        <end position="271"/>
    </location>
</feature>
<dbReference type="Proteomes" id="UP000589620">
    <property type="component" value="Unassembled WGS sequence"/>
</dbReference>
<feature type="transmembrane region" description="Helical" evidence="1">
    <location>
        <begin position="331"/>
        <end position="354"/>
    </location>
</feature>
<dbReference type="RefSeq" id="WP_179455802.1">
    <property type="nucleotide sequence ID" value="NZ_BAAAPX010000001.1"/>
</dbReference>
<proteinExistence type="predicted"/>
<gene>
    <name evidence="2" type="ORF">BJ963_001596</name>
</gene>
<comment type="caution">
    <text evidence="2">The sequence shown here is derived from an EMBL/GenBank/DDBJ whole genome shotgun (WGS) entry which is preliminary data.</text>
</comment>
<evidence type="ECO:0000313" key="2">
    <source>
        <dbReference type="EMBL" id="NYD74077.1"/>
    </source>
</evidence>
<sequence>MRIRIALTEAALNVASGTTRVALYAIIAAAVVTVLAGADVLTVGRIGDDAARYRESGGSTLIYRMAGAIDGEACDSLTELAGVNASGAIRHAGSDLAPAALPAQRIPAFEISPGFSRFTSLGDPRPGQGVLISEDVAHTLGISAGSHLALRNGNARVGGLFAYPSDGRLPGYGYSVLAPADTRAAFDECWVEAWPAGGDVVSTLPVVLLPGAQGGTGEESGPAAVGPQLLQLNASHGTQFDGGSLFDQRLTRFAPAVAAVVILGLGFAATTRRRLELAAARHAGVLPGAQLLQQAAECVAWAVGGCILALPGLTGLILAQTATDPTSLSGLAGKTLAVVTPAAILGTLAATLCVRERHLFRYFKAR</sequence>
<keyword evidence="1" id="KW-0472">Membrane</keyword>
<name>A0A852SYX6_9MICO</name>
<dbReference type="AlphaFoldDB" id="A0A852SYX6"/>
<keyword evidence="1" id="KW-1133">Transmembrane helix</keyword>
<feature type="transmembrane region" description="Helical" evidence="1">
    <location>
        <begin position="21"/>
        <end position="44"/>
    </location>
</feature>
<evidence type="ECO:0008006" key="4">
    <source>
        <dbReference type="Google" id="ProtNLM"/>
    </source>
</evidence>
<evidence type="ECO:0000313" key="3">
    <source>
        <dbReference type="Proteomes" id="UP000589620"/>
    </source>
</evidence>
<evidence type="ECO:0000256" key="1">
    <source>
        <dbReference type="SAM" id="Phobius"/>
    </source>
</evidence>
<accession>A0A852SYX6</accession>